<keyword evidence="7" id="KW-0406">Ion transport</keyword>
<dbReference type="OrthoDB" id="648861at2759"/>
<dbReference type="InterPro" id="IPR036259">
    <property type="entry name" value="MFS_trans_sf"/>
</dbReference>
<evidence type="ECO:0000256" key="6">
    <source>
        <dbReference type="ARBA" id="ARBA00023136"/>
    </source>
</evidence>
<dbReference type="GO" id="GO:0016020">
    <property type="term" value="C:membrane"/>
    <property type="evidence" value="ECO:0007669"/>
    <property type="project" value="UniProtKB-SubCell"/>
</dbReference>
<feature type="transmembrane region" description="Helical" evidence="7">
    <location>
        <begin position="243"/>
        <end position="264"/>
    </location>
</feature>
<evidence type="ECO:0000256" key="3">
    <source>
        <dbReference type="ARBA" id="ARBA00022448"/>
    </source>
</evidence>
<feature type="transmembrane region" description="Helical" evidence="7">
    <location>
        <begin position="109"/>
        <end position="128"/>
    </location>
</feature>
<feature type="transmembrane region" description="Helical" evidence="7">
    <location>
        <begin position="424"/>
        <end position="445"/>
    </location>
</feature>
<feature type="transmembrane region" description="Helical" evidence="7">
    <location>
        <begin position="387"/>
        <end position="412"/>
    </location>
</feature>
<reference evidence="8" key="1">
    <citation type="submission" date="2022-11" db="EMBL/GenBank/DDBJ databases">
        <authorList>
            <person name="Kikuchi T."/>
        </authorList>
    </citation>
    <scope>NUCLEOTIDE SEQUENCE</scope>
    <source>
        <strain evidence="8">PS1010</strain>
    </source>
</reference>
<keyword evidence="3 7" id="KW-0813">Transport</keyword>
<feature type="transmembrane region" description="Helical" evidence="7">
    <location>
        <begin position="284"/>
        <end position="302"/>
    </location>
</feature>
<dbReference type="AlphaFoldDB" id="A0A9P1IUV4"/>
<evidence type="ECO:0000256" key="5">
    <source>
        <dbReference type="ARBA" id="ARBA00022989"/>
    </source>
</evidence>
<dbReference type="PANTHER" id="PTHR11660">
    <property type="entry name" value="SOLUTE CARRIER FAMILY 40 MEMBER"/>
    <property type="match status" value="1"/>
</dbReference>
<name>A0A9P1IUV4_9PELO</name>
<dbReference type="SUPFAM" id="SSF103473">
    <property type="entry name" value="MFS general substrate transporter"/>
    <property type="match status" value="1"/>
</dbReference>
<comment type="caution">
    <text evidence="7">Lacks conserved residue(s) required for the propagation of feature annotation.</text>
</comment>
<comment type="similarity">
    <text evidence="2 7">Belongs to the ferroportin (FP) (TC 2.A.100) family. SLC40A subfamily.</text>
</comment>
<organism evidence="8 9">
    <name type="scientific">Caenorhabditis angaria</name>
    <dbReference type="NCBI Taxonomy" id="860376"/>
    <lineage>
        <taxon>Eukaryota</taxon>
        <taxon>Metazoa</taxon>
        <taxon>Ecdysozoa</taxon>
        <taxon>Nematoda</taxon>
        <taxon>Chromadorea</taxon>
        <taxon>Rhabditida</taxon>
        <taxon>Rhabditina</taxon>
        <taxon>Rhabditomorpha</taxon>
        <taxon>Rhabditoidea</taxon>
        <taxon>Rhabditidae</taxon>
        <taxon>Peloderinae</taxon>
        <taxon>Caenorhabditis</taxon>
    </lineage>
</organism>
<accession>A0A9P1IUV4</accession>
<protein>
    <recommendedName>
        <fullName evidence="7">Solute carrier family 40 member</fullName>
    </recommendedName>
</protein>
<feature type="transmembrane region" description="Helical" evidence="7">
    <location>
        <begin position="451"/>
        <end position="475"/>
    </location>
</feature>
<dbReference type="GO" id="GO:0005381">
    <property type="term" value="F:iron ion transmembrane transporter activity"/>
    <property type="evidence" value="ECO:0007669"/>
    <property type="project" value="UniProtKB-UniRule"/>
</dbReference>
<evidence type="ECO:0000256" key="1">
    <source>
        <dbReference type="ARBA" id="ARBA00004141"/>
    </source>
</evidence>
<comment type="function">
    <text evidence="7">May be involved in iron transport and iron homeostasis.</text>
</comment>
<keyword evidence="9" id="KW-1185">Reference proteome</keyword>
<dbReference type="PANTHER" id="PTHR11660:SF69">
    <property type="entry name" value="SOLUTE CARRIER FAMILY 40 MEMBER"/>
    <property type="match status" value="1"/>
</dbReference>
<gene>
    <name evidence="8" type="ORF">CAMP_LOCUS14257</name>
</gene>
<feature type="transmembrane region" description="Helical" evidence="7">
    <location>
        <begin position="314"/>
        <end position="333"/>
    </location>
</feature>
<keyword evidence="5 7" id="KW-1133">Transmembrane helix</keyword>
<keyword evidence="6 7" id="KW-0472">Membrane</keyword>
<proteinExistence type="inferred from homology"/>
<comment type="subcellular location">
    <subcellularLocation>
        <location evidence="1 7">Membrane</location>
        <topology evidence="1 7">Multi-pass membrane protein</topology>
    </subcellularLocation>
</comment>
<dbReference type="Pfam" id="PF06963">
    <property type="entry name" value="FPN1"/>
    <property type="match status" value="1"/>
</dbReference>
<dbReference type="EMBL" id="CANHGI010000005">
    <property type="protein sequence ID" value="CAI5451620.1"/>
    <property type="molecule type" value="Genomic_DNA"/>
</dbReference>
<sequence length="507" mass="56083">MTAEKKSTFSKNSLFLYAAYISTCLEDRAWSFCISLCMQMLGGMRMVSIEQLFEGLLQIALSGHLGKLFDRLSRKTAILTVVPFNNLSIVGAAALLFACLSISDLNSWLFTVLLISAMCLCAINRLFLNAEKFIVGRDWVMVIGDNGLLSNMNATLTTLDQATNVIAPILTGALVTIFDLKTTVAIFGIGSLVSMASKTFFLRSLYMRNPELHFKETDDKAMILDEEDQDPPSRTRGVISTYYYQNTFPAAFGMTLLFMTVMGFDGLAVGYGSSAGLPDVILGAFRSYGSFAGILGAISYAFFEKQYSVATSGFIGLVVQQVFAVLAVVSIWMKGSPMDLSGYFGNFTIQLWWHDLVHSFDGANITTTQPHIDWHNFTSNGVSLDSIFMFLIAIASARYGLWCLDLAITHIMQVNIPENERNTVFGVHNAICNTFSVLKDLLVIILPLPSTFAICILISYAFVTSGHIFFIYYLVKSKTFSTIGRRLSKLNVETDADPEKTDVMERL</sequence>
<comment type="caution">
    <text evidence="8">The sequence shown here is derived from an EMBL/GenBank/DDBJ whole genome shotgun (WGS) entry which is preliminary data.</text>
</comment>
<feature type="transmembrane region" description="Helical" evidence="7">
    <location>
        <begin position="77"/>
        <end position="103"/>
    </location>
</feature>
<evidence type="ECO:0000256" key="2">
    <source>
        <dbReference type="ARBA" id="ARBA00006279"/>
    </source>
</evidence>
<keyword evidence="4 7" id="KW-0812">Transmembrane</keyword>
<dbReference type="Proteomes" id="UP001152747">
    <property type="component" value="Unassembled WGS sequence"/>
</dbReference>
<evidence type="ECO:0000256" key="7">
    <source>
        <dbReference type="RuleBase" id="RU365065"/>
    </source>
</evidence>
<evidence type="ECO:0000256" key="4">
    <source>
        <dbReference type="ARBA" id="ARBA00022692"/>
    </source>
</evidence>
<evidence type="ECO:0000313" key="9">
    <source>
        <dbReference type="Proteomes" id="UP001152747"/>
    </source>
</evidence>
<dbReference type="InterPro" id="IPR009716">
    <property type="entry name" value="Ferroportin-1"/>
</dbReference>
<evidence type="ECO:0000313" key="8">
    <source>
        <dbReference type="EMBL" id="CAI5451620.1"/>
    </source>
</evidence>